<accession>A0AAW2SRS9</accession>
<sequence length="236" mass="27542">MDMAYEFGHLNFEGLKMLGVSNINHPNQLCEACLLVMHARKSFPKESLSRATKPLQLMHADVCSPFNPQSFGKSSYFILFIDDFTIKTWVYFQKHKNEVFETFKKLKIRVEKKSGFEIKALRTNRGGEFTSNEFKAFCEMHEIRRPMTIPRTPQQNSIAERKNRIILNMARTKLKSKAMLKEFWAEAVAYVVYLSNRSPTRSLEKITPQEAWSRQKPSVKHLRVFGSICYVHVPEK</sequence>
<dbReference type="PANTHER" id="PTHR42648:SF18">
    <property type="entry name" value="RETROTRANSPOSON, UNCLASSIFIED-LIKE PROTEIN"/>
    <property type="match status" value="1"/>
</dbReference>
<dbReference type="EMBL" id="JACGWN010000016">
    <property type="protein sequence ID" value="KAL0394744.1"/>
    <property type="molecule type" value="Genomic_DNA"/>
</dbReference>
<comment type="caution">
    <text evidence="2">The sequence shown here is derived from an EMBL/GenBank/DDBJ whole genome shotgun (WGS) entry which is preliminary data.</text>
</comment>
<reference evidence="2" key="1">
    <citation type="submission" date="2020-06" db="EMBL/GenBank/DDBJ databases">
        <authorList>
            <person name="Li T."/>
            <person name="Hu X."/>
            <person name="Zhang T."/>
            <person name="Song X."/>
            <person name="Zhang H."/>
            <person name="Dai N."/>
            <person name="Sheng W."/>
            <person name="Hou X."/>
            <person name="Wei L."/>
        </authorList>
    </citation>
    <scope>NUCLEOTIDE SEQUENCE</scope>
    <source>
        <strain evidence="2">KEN1</strain>
        <tissue evidence="2">Leaf</tissue>
    </source>
</reference>
<evidence type="ECO:0000313" key="2">
    <source>
        <dbReference type="EMBL" id="KAL0394744.1"/>
    </source>
</evidence>
<dbReference type="GO" id="GO:0015074">
    <property type="term" value="P:DNA integration"/>
    <property type="evidence" value="ECO:0007669"/>
    <property type="project" value="InterPro"/>
</dbReference>
<dbReference type="Pfam" id="PF00665">
    <property type="entry name" value="rve"/>
    <property type="match status" value="1"/>
</dbReference>
<name>A0AAW2SRS9_9LAMI</name>
<dbReference type="Gene3D" id="3.30.420.10">
    <property type="entry name" value="Ribonuclease H-like superfamily/Ribonuclease H"/>
    <property type="match status" value="1"/>
</dbReference>
<dbReference type="InterPro" id="IPR001584">
    <property type="entry name" value="Integrase_cat-core"/>
</dbReference>
<organism evidence="2">
    <name type="scientific">Sesamum latifolium</name>
    <dbReference type="NCBI Taxonomy" id="2727402"/>
    <lineage>
        <taxon>Eukaryota</taxon>
        <taxon>Viridiplantae</taxon>
        <taxon>Streptophyta</taxon>
        <taxon>Embryophyta</taxon>
        <taxon>Tracheophyta</taxon>
        <taxon>Spermatophyta</taxon>
        <taxon>Magnoliopsida</taxon>
        <taxon>eudicotyledons</taxon>
        <taxon>Gunneridae</taxon>
        <taxon>Pentapetalae</taxon>
        <taxon>asterids</taxon>
        <taxon>lamiids</taxon>
        <taxon>Lamiales</taxon>
        <taxon>Pedaliaceae</taxon>
        <taxon>Sesamum</taxon>
    </lineage>
</organism>
<dbReference type="PROSITE" id="PS50994">
    <property type="entry name" value="INTEGRASE"/>
    <property type="match status" value="1"/>
</dbReference>
<protein>
    <recommendedName>
        <fullName evidence="1">Integrase catalytic domain-containing protein</fullName>
    </recommendedName>
</protein>
<proteinExistence type="predicted"/>
<reference evidence="2" key="2">
    <citation type="journal article" date="2024" name="Plant">
        <title>Genomic evolution and insights into agronomic trait innovations of Sesamum species.</title>
        <authorList>
            <person name="Miao H."/>
            <person name="Wang L."/>
            <person name="Qu L."/>
            <person name="Liu H."/>
            <person name="Sun Y."/>
            <person name="Le M."/>
            <person name="Wang Q."/>
            <person name="Wei S."/>
            <person name="Zheng Y."/>
            <person name="Lin W."/>
            <person name="Duan Y."/>
            <person name="Cao H."/>
            <person name="Xiong S."/>
            <person name="Wang X."/>
            <person name="Wei L."/>
            <person name="Li C."/>
            <person name="Ma Q."/>
            <person name="Ju M."/>
            <person name="Zhao R."/>
            <person name="Li G."/>
            <person name="Mu C."/>
            <person name="Tian Q."/>
            <person name="Mei H."/>
            <person name="Zhang T."/>
            <person name="Gao T."/>
            <person name="Zhang H."/>
        </authorList>
    </citation>
    <scope>NUCLEOTIDE SEQUENCE</scope>
    <source>
        <strain evidence="2">KEN1</strain>
    </source>
</reference>
<evidence type="ECO:0000259" key="1">
    <source>
        <dbReference type="PROSITE" id="PS50994"/>
    </source>
</evidence>
<dbReference type="AlphaFoldDB" id="A0AAW2SRS9"/>
<dbReference type="InterPro" id="IPR036397">
    <property type="entry name" value="RNaseH_sf"/>
</dbReference>
<dbReference type="GO" id="GO:0003676">
    <property type="term" value="F:nucleic acid binding"/>
    <property type="evidence" value="ECO:0007669"/>
    <property type="project" value="InterPro"/>
</dbReference>
<gene>
    <name evidence="2" type="ORF">Slati_4440600</name>
</gene>
<dbReference type="InterPro" id="IPR012337">
    <property type="entry name" value="RNaseH-like_sf"/>
</dbReference>
<dbReference type="InterPro" id="IPR039537">
    <property type="entry name" value="Retrotran_Ty1/copia-like"/>
</dbReference>
<dbReference type="SUPFAM" id="SSF53098">
    <property type="entry name" value="Ribonuclease H-like"/>
    <property type="match status" value="1"/>
</dbReference>
<feature type="domain" description="Integrase catalytic" evidence="1">
    <location>
        <begin position="50"/>
        <end position="216"/>
    </location>
</feature>
<dbReference type="PANTHER" id="PTHR42648">
    <property type="entry name" value="TRANSPOSASE, PUTATIVE-RELATED"/>
    <property type="match status" value="1"/>
</dbReference>